<reference evidence="1 2" key="1">
    <citation type="submission" date="2019-07" db="EMBL/GenBank/DDBJ databases">
        <title>Whole genome shotgun sequence of Alkalibacterium kapii NBRC 103247.</title>
        <authorList>
            <person name="Hosoyama A."/>
            <person name="Uohara A."/>
            <person name="Ohji S."/>
            <person name="Ichikawa N."/>
        </authorList>
    </citation>
    <scope>NUCLEOTIDE SEQUENCE [LARGE SCALE GENOMIC DNA]</scope>
    <source>
        <strain evidence="1 2">NBRC 103247</strain>
    </source>
</reference>
<dbReference type="Proteomes" id="UP000321662">
    <property type="component" value="Unassembled WGS sequence"/>
</dbReference>
<accession>A0A511ASF1</accession>
<comment type="caution">
    <text evidence="1">The sequence shown here is derived from an EMBL/GenBank/DDBJ whole genome shotgun (WGS) entry which is preliminary data.</text>
</comment>
<dbReference type="GO" id="GO:0005829">
    <property type="term" value="C:cytosol"/>
    <property type="evidence" value="ECO:0007669"/>
    <property type="project" value="TreeGrafter"/>
</dbReference>
<keyword evidence="2" id="KW-1185">Reference proteome</keyword>
<dbReference type="PANTHER" id="PTHR42866:SF1">
    <property type="entry name" value="SPORE COAT POLYSACCHARIDE BIOSYNTHESIS PROTEIN SPSF"/>
    <property type="match status" value="1"/>
</dbReference>
<dbReference type="Pfam" id="PF02348">
    <property type="entry name" value="CTP_transf_3"/>
    <property type="match status" value="1"/>
</dbReference>
<keyword evidence="1" id="KW-0946">Virion</keyword>
<gene>
    <name evidence="1" type="ORF">AKA01nite_06480</name>
</gene>
<dbReference type="OrthoDB" id="9815559at2"/>
<protein>
    <submittedName>
        <fullName evidence="1">Spore coat protein</fullName>
    </submittedName>
</protein>
<dbReference type="PANTHER" id="PTHR42866">
    <property type="entry name" value="3-DEOXY-MANNO-OCTULOSONATE CYTIDYLYLTRANSFERASE"/>
    <property type="match status" value="1"/>
</dbReference>
<evidence type="ECO:0000313" key="1">
    <source>
        <dbReference type="EMBL" id="GEK91026.1"/>
    </source>
</evidence>
<sequence length="245" mass="28460">MKIGVVIQARMGSTRLPGKVLRELKGKSVLNHVIERVKQAEKVDQIIIATTTLSKDNVIESEAKKNDVSFFRGSESDVLSRFYFAAVENKLDVIVRVTSDCPLIDSRLLDNMIDFYLNNQYSLVSNAGTEPETRNFPRGLDIEIFAFSLLESAFKNAQEMYQREHVTPYIYENTEDVHYYKANHDLSGYRWTLDTEEDLQLITEIYEKLYHGEHDFYMNDVVNLYHTHPELSEINSHIEQKKLNK</sequence>
<name>A0A511ASF1_9LACT</name>
<organism evidence="1 2">
    <name type="scientific">Alkalibacterium kapii</name>
    <dbReference type="NCBI Taxonomy" id="426704"/>
    <lineage>
        <taxon>Bacteria</taxon>
        <taxon>Bacillati</taxon>
        <taxon>Bacillota</taxon>
        <taxon>Bacilli</taxon>
        <taxon>Lactobacillales</taxon>
        <taxon>Carnobacteriaceae</taxon>
        <taxon>Alkalibacterium</taxon>
    </lineage>
</organism>
<dbReference type="CDD" id="cd02518">
    <property type="entry name" value="GT2_SpsF"/>
    <property type="match status" value="1"/>
</dbReference>
<evidence type="ECO:0000313" key="2">
    <source>
        <dbReference type="Proteomes" id="UP000321662"/>
    </source>
</evidence>
<dbReference type="SUPFAM" id="SSF53448">
    <property type="entry name" value="Nucleotide-diphospho-sugar transferases"/>
    <property type="match status" value="1"/>
</dbReference>
<dbReference type="Gene3D" id="3.90.550.10">
    <property type="entry name" value="Spore Coat Polysaccharide Biosynthesis Protein SpsA, Chain A"/>
    <property type="match status" value="1"/>
</dbReference>
<keyword evidence="1" id="KW-0167">Capsid protein</keyword>
<dbReference type="RefSeq" id="WP_146923749.1">
    <property type="nucleotide sequence ID" value="NZ_BJUY01000005.1"/>
</dbReference>
<dbReference type="AlphaFoldDB" id="A0A511ASF1"/>
<dbReference type="EMBL" id="BJUY01000005">
    <property type="protein sequence ID" value="GEK91026.1"/>
    <property type="molecule type" value="Genomic_DNA"/>
</dbReference>
<dbReference type="InterPro" id="IPR029044">
    <property type="entry name" value="Nucleotide-diphossugar_trans"/>
</dbReference>
<proteinExistence type="predicted"/>
<dbReference type="InterPro" id="IPR003329">
    <property type="entry name" value="Cytidylyl_trans"/>
</dbReference>